<organism evidence="1 2">
    <name type="scientific">Stagnihabitans tardus</name>
    <dbReference type="NCBI Taxonomy" id="2699202"/>
    <lineage>
        <taxon>Bacteria</taxon>
        <taxon>Pseudomonadati</taxon>
        <taxon>Pseudomonadota</taxon>
        <taxon>Alphaproteobacteria</taxon>
        <taxon>Rhodobacterales</taxon>
        <taxon>Paracoccaceae</taxon>
        <taxon>Stagnihabitans</taxon>
    </lineage>
</organism>
<evidence type="ECO:0000313" key="1">
    <source>
        <dbReference type="EMBL" id="NBZ89547.1"/>
    </source>
</evidence>
<evidence type="ECO:0000313" key="2">
    <source>
        <dbReference type="Proteomes" id="UP001193501"/>
    </source>
</evidence>
<protein>
    <submittedName>
        <fullName evidence="1">Glyoxalase</fullName>
    </submittedName>
</protein>
<dbReference type="InterPro" id="IPR029068">
    <property type="entry name" value="Glyas_Bleomycin-R_OHBP_Dase"/>
</dbReference>
<comment type="caution">
    <text evidence="1">The sequence shown here is derived from an EMBL/GenBank/DDBJ whole genome shotgun (WGS) entry which is preliminary data.</text>
</comment>
<dbReference type="EMBL" id="JAABNR010000025">
    <property type="protein sequence ID" value="NBZ89547.1"/>
    <property type="molecule type" value="Genomic_DNA"/>
</dbReference>
<accession>A0AAE4YBB2</accession>
<dbReference type="Gene3D" id="3.10.180.10">
    <property type="entry name" value="2,3-Dihydroxybiphenyl 1,2-Dioxygenase, domain 1"/>
    <property type="match status" value="1"/>
</dbReference>
<gene>
    <name evidence="1" type="ORF">GV832_18315</name>
</gene>
<proteinExistence type="predicted"/>
<dbReference type="SUPFAM" id="SSF54593">
    <property type="entry name" value="Glyoxalase/Bleomycin resistance protein/Dihydroxybiphenyl dioxygenase"/>
    <property type="match status" value="1"/>
</dbReference>
<dbReference type="Proteomes" id="UP001193501">
    <property type="component" value="Unassembled WGS sequence"/>
</dbReference>
<reference evidence="1" key="1">
    <citation type="submission" date="2020-01" db="EMBL/GenBank/DDBJ databases">
        <authorList>
            <person name="Chen W.-M."/>
        </authorList>
    </citation>
    <scope>NUCLEOTIDE SEQUENCE</scope>
    <source>
        <strain evidence="1">CYK-10</strain>
    </source>
</reference>
<sequence length="147" mass="15387">MDYETVEAATFGQALSGITLNLLCRDVAREVAFLTQVLGLKAHRVSRDFAIVTHGAAVLQLHSDGSFAAHPLYALLPEAGPRGSGAEIRLHGIDPDGAAARAEAFAEATLLAGATDKQGHGLREAVILCPEGYAFVPSVALQPSVRD</sequence>
<name>A0AAE4YBB2_9RHOB</name>
<dbReference type="AlphaFoldDB" id="A0AAE4YBB2"/>
<dbReference type="RefSeq" id="WP_168776345.1">
    <property type="nucleotide sequence ID" value="NZ_JAABNR010000025.1"/>
</dbReference>
<keyword evidence="2" id="KW-1185">Reference proteome</keyword>